<dbReference type="EMBL" id="MQVM01000011">
    <property type="protein sequence ID" value="ONH74090.1"/>
    <property type="molecule type" value="Genomic_DNA"/>
</dbReference>
<name>A0A1V2LM65_PICKU</name>
<dbReference type="Proteomes" id="UP000189274">
    <property type="component" value="Unassembled WGS sequence"/>
</dbReference>
<evidence type="ECO:0000313" key="2">
    <source>
        <dbReference type="EMBL" id="ONH74090.1"/>
    </source>
</evidence>
<comment type="caution">
    <text evidence="2">The sequence shown here is derived from an EMBL/GenBank/DDBJ whole genome shotgun (WGS) entry which is preliminary data.</text>
</comment>
<accession>A0A1V2LM65</accession>
<evidence type="ECO:0000313" key="1">
    <source>
        <dbReference type="EMBL" id="ONH70434.1"/>
    </source>
</evidence>
<dbReference type="EMBL" id="MQVM01000115">
    <property type="protein sequence ID" value="ONH70434.1"/>
    <property type="molecule type" value="Genomic_DNA"/>
</dbReference>
<proteinExistence type="predicted"/>
<evidence type="ECO:0000313" key="3">
    <source>
        <dbReference type="Proteomes" id="UP000189274"/>
    </source>
</evidence>
<sequence>MVELCLTTTFKRNLLFT</sequence>
<dbReference type="AlphaFoldDB" id="A0A1V2LM65"/>
<reference evidence="3" key="1">
    <citation type="journal article" date="2017" name="Genome Announc.">
        <title>Genome sequences of Cyberlindnera fabianii 65, Pichia kudriavzevii 129, and Saccharomyces cerevisiae 131 isolated from fermented masau fruits in Zimbabwe.</title>
        <authorList>
            <person name="van Rijswijck I.M.H."/>
            <person name="Derks M.F.L."/>
            <person name="Abee T."/>
            <person name="de Ridder D."/>
            <person name="Smid E.J."/>
        </authorList>
    </citation>
    <scope>NUCLEOTIDE SEQUENCE [LARGE SCALE GENOMIC DNA]</scope>
    <source>
        <strain evidence="3">129</strain>
    </source>
</reference>
<gene>
    <name evidence="2" type="ORF">BOH78_2579</name>
    <name evidence="1" type="ORF">BOH78_5066</name>
</gene>
<protein>
    <submittedName>
        <fullName evidence="2">Uncharacterized protein</fullName>
    </submittedName>
</protein>
<reference evidence="2" key="2">
    <citation type="submission" date="2017-01" db="EMBL/GenBank/DDBJ databases">
        <authorList>
            <person name="Mah S.A."/>
            <person name="Swanson W.J."/>
            <person name="Moy G.W."/>
            <person name="Vacquier V.D."/>
        </authorList>
    </citation>
    <scope>NUCLEOTIDE SEQUENCE [LARGE SCALE GENOMIC DNA]</scope>
    <source>
        <strain evidence="2">129</strain>
    </source>
</reference>
<organism evidence="2 3">
    <name type="scientific">Pichia kudriavzevii</name>
    <name type="common">Yeast</name>
    <name type="synonym">Issatchenkia orientalis</name>
    <dbReference type="NCBI Taxonomy" id="4909"/>
    <lineage>
        <taxon>Eukaryota</taxon>
        <taxon>Fungi</taxon>
        <taxon>Dikarya</taxon>
        <taxon>Ascomycota</taxon>
        <taxon>Saccharomycotina</taxon>
        <taxon>Pichiomycetes</taxon>
        <taxon>Pichiales</taxon>
        <taxon>Pichiaceae</taxon>
        <taxon>Pichia</taxon>
    </lineage>
</organism>